<proteinExistence type="predicted"/>
<accession>A0A2N9HCY2</accession>
<evidence type="ECO:0000256" key="1">
    <source>
        <dbReference type="SAM" id="MobiDB-lite"/>
    </source>
</evidence>
<organism evidence="2">
    <name type="scientific">Fagus sylvatica</name>
    <name type="common">Beechnut</name>
    <dbReference type="NCBI Taxonomy" id="28930"/>
    <lineage>
        <taxon>Eukaryota</taxon>
        <taxon>Viridiplantae</taxon>
        <taxon>Streptophyta</taxon>
        <taxon>Embryophyta</taxon>
        <taxon>Tracheophyta</taxon>
        <taxon>Spermatophyta</taxon>
        <taxon>Magnoliopsida</taxon>
        <taxon>eudicotyledons</taxon>
        <taxon>Gunneridae</taxon>
        <taxon>Pentapetalae</taxon>
        <taxon>rosids</taxon>
        <taxon>fabids</taxon>
        <taxon>Fagales</taxon>
        <taxon>Fagaceae</taxon>
        <taxon>Fagus</taxon>
    </lineage>
</organism>
<dbReference type="EMBL" id="OIVN01003201">
    <property type="protein sequence ID" value="SPD09459.1"/>
    <property type="molecule type" value="Genomic_DNA"/>
</dbReference>
<evidence type="ECO:0000313" key="2">
    <source>
        <dbReference type="EMBL" id="SPD09459.1"/>
    </source>
</evidence>
<name>A0A2N9HCY2_FAGSY</name>
<gene>
    <name evidence="2" type="ORF">FSB_LOCUS37341</name>
</gene>
<feature type="region of interest" description="Disordered" evidence="1">
    <location>
        <begin position="22"/>
        <end position="50"/>
    </location>
</feature>
<sequence length="151" mass="16664">MTPATTWNSRFAGSIPRLIGIFTGKTRKNSSDTPTSGSHNSSRPNSDSQTLYRWKEDVETFCRIPSLSSRRPPKLPLENRVKKGYAHENRGGFDGAAGVEDKTATWQLYNSRRDHTAPARDGPARGVHAFSIKPAPLPSLQHTFCSGSRPL</sequence>
<protein>
    <submittedName>
        <fullName evidence="2">Uncharacterized protein</fullName>
    </submittedName>
</protein>
<reference evidence="2" key="1">
    <citation type="submission" date="2018-02" db="EMBL/GenBank/DDBJ databases">
        <authorList>
            <person name="Cohen D.B."/>
            <person name="Kent A.D."/>
        </authorList>
    </citation>
    <scope>NUCLEOTIDE SEQUENCE</scope>
</reference>
<dbReference type="AlphaFoldDB" id="A0A2N9HCY2"/>
<feature type="compositionally biased region" description="Polar residues" evidence="1">
    <location>
        <begin position="31"/>
        <end position="50"/>
    </location>
</feature>